<dbReference type="GO" id="GO:0009252">
    <property type="term" value="P:peptidoglycan biosynthetic process"/>
    <property type="evidence" value="ECO:0007669"/>
    <property type="project" value="TreeGrafter"/>
</dbReference>
<feature type="signal peptide" evidence="2">
    <location>
        <begin position="1"/>
        <end position="20"/>
    </location>
</feature>
<dbReference type="Gene3D" id="3.40.50.2300">
    <property type="match status" value="2"/>
</dbReference>
<dbReference type="GO" id="GO:0030234">
    <property type="term" value="F:enzyme regulator activity"/>
    <property type="evidence" value="ECO:0007669"/>
    <property type="project" value="TreeGrafter"/>
</dbReference>
<keyword evidence="2" id="KW-0732">Signal</keyword>
<protein>
    <submittedName>
        <fullName evidence="3">Putative lipoprotein LppC</fullName>
    </submittedName>
</protein>
<evidence type="ECO:0000313" key="4">
    <source>
        <dbReference type="Proteomes" id="UP000292423"/>
    </source>
</evidence>
<evidence type="ECO:0000256" key="2">
    <source>
        <dbReference type="SAM" id="SignalP"/>
    </source>
</evidence>
<dbReference type="AlphaFoldDB" id="A0A4Q7YG89"/>
<comment type="caution">
    <text evidence="3">The sequence shown here is derived from an EMBL/GenBank/DDBJ whole genome shotgun (WGS) entry which is preliminary data.</text>
</comment>
<name>A0A4Q7YG89_9GAMM</name>
<sequence>MSVIRSGIMLAMLLAGSANAEEIAILLPQSGPAAKAGMAVRDGLLAAFYQSDGAHSGGPRLNFRDSGAMVQVSPALDTLLTPSTRLLIGPLLRDQVAELLAAPPAVPVLALNRIPGKQVHGIWQFALSPEDEIAPLIGQLRQDGVQRVRILLQADDADERLRSAFETAWLAQGGQLLPAYALQESEQGGISASLRQLLAEPQTNRTQAFFLASPSLAVQVMPLLAFYRKTPIPVYSGSLAFDEIAPMLQKRDLDGLRFCGTPWILENHWPEQPVINAVSPPESGSFNRLYAFGADAWFIQQLLPINKSITPALRTGHIHLDEEGLLRTPTCMEIQDGIPHALTPGGRTSR</sequence>
<dbReference type="RefSeq" id="WP_165391533.1">
    <property type="nucleotide sequence ID" value="NZ_SHKX01000018.1"/>
</dbReference>
<organism evidence="3 4">
    <name type="scientific">Fluviicoccus keumensis</name>
    <dbReference type="NCBI Taxonomy" id="1435465"/>
    <lineage>
        <taxon>Bacteria</taxon>
        <taxon>Pseudomonadati</taxon>
        <taxon>Pseudomonadota</taxon>
        <taxon>Gammaproteobacteria</taxon>
        <taxon>Moraxellales</taxon>
        <taxon>Moraxellaceae</taxon>
        <taxon>Fluviicoccus</taxon>
    </lineage>
</organism>
<accession>A0A4Q7YG89</accession>
<keyword evidence="3" id="KW-0449">Lipoprotein</keyword>
<dbReference type="Proteomes" id="UP000292423">
    <property type="component" value="Unassembled WGS sequence"/>
</dbReference>
<dbReference type="GO" id="GO:0031241">
    <property type="term" value="C:periplasmic side of cell outer membrane"/>
    <property type="evidence" value="ECO:0007669"/>
    <property type="project" value="TreeGrafter"/>
</dbReference>
<dbReference type="InterPro" id="IPR028082">
    <property type="entry name" value="Peripla_BP_I"/>
</dbReference>
<evidence type="ECO:0000256" key="1">
    <source>
        <dbReference type="ARBA" id="ARBA00023136"/>
    </source>
</evidence>
<dbReference type="PANTHER" id="PTHR38038">
    <property type="entry name" value="PENICILLIN-BINDING PROTEIN ACTIVATOR LPOA"/>
    <property type="match status" value="1"/>
</dbReference>
<keyword evidence="4" id="KW-1185">Reference proteome</keyword>
<dbReference type="SUPFAM" id="SSF53822">
    <property type="entry name" value="Periplasmic binding protein-like I"/>
    <property type="match status" value="1"/>
</dbReference>
<keyword evidence="1" id="KW-0472">Membrane</keyword>
<proteinExistence type="predicted"/>
<gene>
    <name evidence="3" type="ORF">EV700_3317</name>
</gene>
<dbReference type="PANTHER" id="PTHR38038:SF1">
    <property type="entry name" value="PENICILLIN-BINDING PROTEIN ACTIVATOR LPOA"/>
    <property type="match status" value="1"/>
</dbReference>
<feature type="chain" id="PRO_5020723903" evidence="2">
    <location>
        <begin position="21"/>
        <end position="350"/>
    </location>
</feature>
<reference evidence="3 4" key="1">
    <citation type="submission" date="2019-02" db="EMBL/GenBank/DDBJ databases">
        <title>Genomic Encyclopedia of Type Strains, Phase IV (KMG-IV): sequencing the most valuable type-strain genomes for metagenomic binning, comparative biology and taxonomic classification.</title>
        <authorList>
            <person name="Goeker M."/>
        </authorList>
    </citation>
    <scope>NUCLEOTIDE SEQUENCE [LARGE SCALE GENOMIC DNA]</scope>
    <source>
        <strain evidence="3 4">DSM 105135</strain>
    </source>
</reference>
<evidence type="ECO:0000313" key="3">
    <source>
        <dbReference type="EMBL" id="RZU35365.1"/>
    </source>
</evidence>
<dbReference type="EMBL" id="SHKX01000018">
    <property type="protein sequence ID" value="RZU35365.1"/>
    <property type="molecule type" value="Genomic_DNA"/>
</dbReference>
<dbReference type="InterPro" id="IPR007443">
    <property type="entry name" value="LpoA"/>
</dbReference>
<dbReference type="CDD" id="cd06339">
    <property type="entry name" value="PBP1_YraM_LppC_lipoprotein-like"/>
    <property type="match status" value="1"/>
</dbReference>
<dbReference type="Pfam" id="PF04348">
    <property type="entry name" value="LppC"/>
    <property type="match status" value="1"/>
</dbReference>